<dbReference type="Proteomes" id="UP000789524">
    <property type="component" value="Unassembled WGS sequence"/>
</dbReference>
<name>A0A8J2QEQ0_9NEOP</name>
<organism evidence="2 3">
    <name type="scientific">Danaus chrysippus</name>
    <name type="common">African queen</name>
    <dbReference type="NCBI Taxonomy" id="151541"/>
    <lineage>
        <taxon>Eukaryota</taxon>
        <taxon>Metazoa</taxon>
        <taxon>Ecdysozoa</taxon>
        <taxon>Arthropoda</taxon>
        <taxon>Hexapoda</taxon>
        <taxon>Insecta</taxon>
        <taxon>Pterygota</taxon>
        <taxon>Neoptera</taxon>
        <taxon>Endopterygota</taxon>
        <taxon>Lepidoptera</taxon>
        <taxon>Glossata</taxon>
        <taxon>Ditrysia</taxon>
        <taxon>Papilionoidea</taxon>
        <taxon>Nymphalidae</taxon>
        <taxon>Danainae</taxon>
        <taxon>Danaini</taxon>
        <taxon>Danaina</taxon>
        <taxon>Danaus</taxon>
        <taxon>Anosia</taxon>
    </lineage>
</organism>
<evidence type="ECO:0000313" key="2">
    <source>
        <dbReference type="EMBL" id="CAG9561259.1"/>
    </source>
</evidence>
<comment type="caution">
    <text evidence="2">The sequence shown here is derived from an EMBL/GenBank/DDBJ whole genome shotgun (WGS) entry which is preliminary data.</text>
</comment>
<dbReference type="EMBL" id="CAKASE010000046">
    <property type="protein sequence ID" value="CAG9561259.1"/>
    <property type="molecule type" value="Genomic_DNA"/>
</dbReference>
<dbReference type="OrthoDB" id="10031946at2759"/>
<evidence type="ECO:0000313" key="3">
    <source>
        <dbReference type="Proteomes" id="UP000789524"/>
    </source>
</evidence>
<dbReference type="InterPro" id="IPR020339">
    <property type="entry name" value="C20orf85-like"/>
</dbReference>
<dbReference type="AlphaFoldDB" id="A0A8J2QEQ0"/>
<keyword evidence="3" id="KW-1185">Reference proteome</keyword>
<evidence type="ECO:0000256" key="1">
    <source>
        <dbReference type="SAM" id="MobiDB-lite"/>
    </source>
</evidence>
<protein>
    <submittedName>
        <fullName evidence="2">(African queen) hypothetical protein</fullName>
    </submittedName>
</protein>
<proteinExistence type="predicted"/>
<feature type="region of interest" description="Disordered" evidence="1">
    <location>
        <begin position="1"/>
        <end position="22"/>
    </location>
</feature>
<accession>A0A8J2QEQ0</accession>
<sequence length="185" mass="20995">MENTNQPPPGVRRELSTDPVKAQGILTSVTKKEKHAARLWQQRWSFLTRVREMQEEEALKMGMTLDEYRAAVRSVSCKPEREITVQVEPSPTPLPQTTSAMIGRRAKCSLEAYGPIVQTARHFPVRPPLPPGQIYDPYKQTVMFLGSVEGDPISYNLPKSRCEVTDDMWARPQQLAVTQFKLDSL</sequence>
<reference evidence="2" key="1">
    <citation type="submission" date="2021-09" db="EMBL/GenBank/DDBJ databases">
        <authorList>
            <person name="Martin H S."/>
        </authorList>
    </citation>
    <scope>NUCLEOTIDE SEQUENCE</scope>
</reference>
<gene>
    <name evidence="2" type="ORF">DCHRY22_LOCUS2798</name>
</gene>
<dbReference type="Pfam" id="PF14945">
    <property type="entry name" value="LLC1"/>
    <property type="match status" value="1"/>
</dbReference>
<feature type="compositionally biased region" description="Pro residues" evidence="1">
    <location>
        <begin position="1"/>
        <end position="10"/>
    </location>
</feature>